<comment type="subcellular location">
    <subcellularLocation>
        <location evidence="1">Nucleus</location>
        <location evidence="1">Nucleolus</location>
    </subcellularLocation>
</comment>
<dbReference type="FunFam" id="2.60.120.340:FF:000004">
    <property type="entry name" value="Histone deacetylase HDT1"/>
    <property type="match status" value="1"/>
</dbReference>
<dbReference type="Pfam" id="PF17800">
    <property type="entry name" value="NPL"/>
    <property type="match status" value="1"/>
</dbReference>
<dbReference type="OrthoDB" id="2019803at2759"/>
<comment type="caution">
    <text evidence="10">The sequence shown here is derived from an EMBL/GenBank/DDBJ whole genome shotgun (WGS) entry which is preliminary data.</text>
</comment>
<keyword evidence="11" id="KW-1185">Reference proteome</keyword>
<accession>A0A9Q0F8M2</accession>
<evidence type="ECO:0000256" key="1">
    <source>
        <dbReference type="ARBA" id="ARBA00004604"/>
    </source>
</evidence>
<proteinExistence type="inferred from homology"/>
<dbReference type="Gene3D" id="2.60.120.340">
    <property type="entry name" value="Nucleoplasmin core domain"/>
    <property type="match status" value="1"/>
</dbReference>
<keyword evidence="3" id="KW-0678">Repressor</keyword>
<evidence type="ECO:0000256" key="2">
    <source>
        <dbReference type="ARBA" id="ARBA00006673"/>
    </source>
</evidence>
<evidence type="ECO:0000256" key="7">
    <source>
        <dbReference type="ARBA" id="ARBA00023163"/>
    </source>
</evidence>
<dbReference type="SUPFAM" id="SSF69203">
    <property type="entry name" value="Nucleoplasmin-like core domain"/>
    <property type="match status" value="1"/>
</dbReference>
<dbReference type="AlphaFoldDB" id="A0A9Q0F8M2"/>
<keyword evidence="4" id="KW-0378">Hydrolase</keyword>
<dbReference type="InterPro" id="IPR041232">
    <property type="entry name" value="NPL"/>
</dbReference>
<comment type="similarity">
    <text evidence="2">Belongs to the histone deacetylase HD2 family.</text>
</comment>
<dbReference type="GO" id="GO:0006325">
    <property type="term" value="P:chromatin organization"/>
    <property type="evidence" value="ECO:0007669"/>
    <property type="project" value="UniProtKB-KW"/>
</dbReference>
<reference evidence="10" key="2">
    <citation type="journal article" date="2023" name="Plants (Basel)">
        <title>Annotation of the Turnera subulata (Passifloraceae) Draft Genome Reveals the S-Locus Evolved after the Divergence of Turneroideae from Passifloroideae in a Stepwise Manner.</title>
        <authorList>
            <person name="Henning P.M."/>
            <person name="Roalson E.H."/>
            <person name="Mir W."/>
            <person name="McCubbin A.G."/>
            <person name="Shore J.S."/>
        </authorList>
    </citation>
    <scope>NUCLEOTIDE SEQUENCE</scope>
    <source>
        <strain evidence="10">F60SS</strain>
    </source>
</reference>
<keyword evidence="5" id="KW-0156">Chromatin regulator</keyword>
<dbReference type="EMBL" id="JAKUCV010006741">
    <property type="protein sequence ID" value="KAJ4826119.1"/>
    <property type="molecule type" value="Genomic_DNA"/>
</dbReference>
<dbReference type="Proteomes" id="UP001141552">
    <property type="component" value="Unassembled WGS sequence"/>
</dbReference>
<evidence type="ECO:0000259" key="9">
    <source>
        <dbReference type="Pfam" id="PF17800"/>
    </source>
</evidence>
<evidence type="ECO:0000313" key="10">
    <source>
        <dbReference type="EMBL" id="KAJ4826119.1"/>
    </source>
</evidence>
<feature type="domain" description="Nucleoplasmin-like" evidence="9">
    <location>
        <begin position="3"/>
        <end position="94"/>
    </location>
</feature>
<name>A0A9Q0F8M2_9ROSI</name>
<protein>
    <submittedName>
        <fullName evidence="10">Histone deacetylase hdt1</fullName>
    </submittedName>
</protein>
<evidence type="ECO:0000256" key="4">
    <source>
        <dbReference type="ARBA" id="ARBA00022801"/>
    </source>
</evidence>
<dbReference type="GO" id="GO:0016787">
    <property type="term" value="F:hydrolase activity"/>
    <property type="evidence" value="ECO:0007669"/>
    <property type="project" value="UniProtKB-KW"/>
</dbReference>
<evidence type="ECO:0000256" key="5">
    <source>
        <dbReference type="ARBA" id="ARBA00022853"/>
    </source>
</evidence>
<organism evidence="10 11">
    <name type="scientific">Turnera subulata</name>
    <dbReference type="NCBI Taxonomy" id="218843"/>
    <lineage>
        <taxon>Eukaryota</taxon>
        <taxon>Viridiplantae</taxon>
        <taxon>Streptophyta</taxon>
        <taxon>Embryophyta</taxon>
        <taxon>Tracheophyta</taxon>
        <taxon>Spermatophyta</taxon>
        <taxon>Magnoliopsida</taxon>
        <taxon>eudicotyledons</taxon>
        <taxon>Gunneridae</taxon>
        <taxon>Pentapetalae</taxon>
        <taxon>rosids</taxon>
        <taxon>fabids</taxon>
        <taxon>Malpighiales</taxon>
        <taxon>Passifloraceae</taxon>
        <taxon>Turnera</taxon>
    </lineage>
</organism>
<evidence type="ECO:0000256" key="8">
    <source>
        <dbReference type="ARBA" id="ARBA00023242"/>
    </source>
</evidence>
<keyword evidence="7" id="KW-0804">Transcription</keyword>
<dbReference type="InterPro" id="IPR036824">
    <property type="entry name" value="Nucleoplasmin_core_dom_sf"/>
</dbReference>
<keyword evidence="6" id="KW-0805">Transcription regulation</keyword>
<dbReference type="GO" id="GO:0005730">
    <property type="term" value="C:nucleolus"/>
    <property type="evidence" value="ECO:0007669"/>
    <property type="project" value="UniProtKB-SubCell"/>
</dbReference>
<evidence type="ECO:0000256" key="3">
    <source>
        <dbReference type="ARBA" id="ARBA00022491"/>
    </source>
</evidence>
<sequence>MEFWGEEVKAGVPTKVKPHAGCLLHLSQAVLGEAKKDKASEPVLLSVKIDGKKFVIATLKSDSIPQWSFDLVFPKEFELSHNWKHGSVYFTGYLSDAVDEPYPFLYFISL</sequence>
<keyword evidence="8" id="KW-0539">Nucleus</keyword>
<evidence type="ECO:0000313" key="11">
    <source>
        <dbReference type="Proteomes" id="UP001141552"/>
    </source>
</evidence>
<reference evidence="10" key="1">
    <citation type="submission" date="2022-02" db="EMBL/GenBank/DDBJ databases">
        <authorList>
            <person name="Henning P.M."/>
            <person name="McCubbin A.G."/>
            <person name="Shore J.S."/>
        </authorList>
    </citation>
    <scope>NUCLEOTIDE SEQUENCE</scope>
    <source>
        <strain evidence="10">F60SS</strain>
        <tissue evidence="10">Leaves</tissue>
    </source>
</reference>
<evidence type="ECO:0000256" key="6">
    <source>
        <dbReference type="ARBA" id="ARBA00023015"/>
    </source>
</evidence>
<gene>
    <name evidence="10" type="primary">HDT1</name>
    <name evidence="10" type="ORF">Tsubulata_029932</name>
</gene>